<dbReference type="PANTHER" id="PTHR18901">
    <property type="entry name" value="2-DEOXYGLUCOSE-6-PHOSPHATE PHOSPHATASE 2"/>
    <property type="match status" value="1"/>
</dbReference>
<proteinExistence type="predicted"/>
<dbReference type="Pfam" id="PF00702">
    <property type="entry name" value="Hydrolase"/>
    <property type="match status" value="1"/>
</dbReference>
<dbReference type="SFLD" id="SFLDG01129">
    <property type="entry name" value="C1.5:_HAD__Beta-PGM__Phosphata"/>
    <property type="match status" value="1"/>
</dbReference>
<organism evidence="1 2">
    <name type="scientific">Marinactinospora thermotolerans DSM 45154</name>
    <dbReference type="NCBI Taxonomy" id="1122192"/>
    <lineage>
        <taxon>Bacteria</taxon>
        <taxon>Bacillati</taxon>
        <taxon>Actinomycetota</taxon>
        <taxon>Actinomycetes</taxon>
        <taxon>Streptosporangiales</taxon>
        <taxon>Nocardiopsidaceae</taxon>
        <taxon>Marinactinospora</taxon>
    </lineage>
</organism>
<sequence>MTSIQSPAPVSPRPATDLQAVLFDMDGTLVDTEGMWGDTEAEVTEALGGTWTDHDHRSNVGRAAGAVAGYIIDLTGTTVGPDRVVAMMYEAMRRRVEQGAQLRPGAAELVADVAAAGIPAGLVTSTHRGLAETVLEQIGAAYFDVVVAGDEVAHNKPHPEPYLKAARLLGVDPTRCVAVEDSPTGVASAQAAGCVTVAVPHKVPLEPAPGRTVIPSLEGVDAAWLRGLVEQPRG</sequence>
<evidence type="ECO:0000313" key="1">
    <source>
        <dbReference type="EMBL" id="SKA36020.1"/>
    </source>
</evidence>
<dbReference type="InterPro" id="IPR036412">
    <property type="entry name" value="HAD-like_sf"/>
</dbReference>
<evidence type="ECO:0000313" key="2">
    <source>
        <dbReference type="Proteomes" id="UP000190637"/>
    </source>
</evidence>
<dbReference type="SFLD" id="SFLDG01135">
    <property type="entry name" value="C1.5.6:_HAD__Beta-PGM__Phospha"/>
    <property type="match status" value="1"/>
</dbReference>
<dbReference type="RefSeq" id="WP_078763786.1">
    <property type="nucleotide sequence ID" value="NZ_FUWS01000015.1"/>
</dbReference>
<dbReference type="SUPFAM" id="SSF56784">
    <property type="entry name" value="HAD-like"/>
    <property type="match status" value="1"/>
</dbReference>
<dbReference type="InterPro" id="IPR023214">
    <property type="entry name" value="HAD_sf"/>
</dbReference>
<dbReference type="AlphaFoldDB" id="A0A1T4T649"/>
<dbReference type="Proteomes" id="UP000190637">
    <property type="component" value="Unassembled WGS sequence"/>
</dbReference>
<dbReference type="SFLD" id="SFLDS00003">
    <property type="entry name" value="Haloacid_Dehalogenase"/>
    <property type="match status" value="1"/>
</dbReference>
<dbReference type="EMBL" id="FUWS01000015">
    <property type="protein sequence ID" value="SKA36020.1"/>
    <property type="molecule type" value="Genomic_DNA"/>
</dbReference>
<dbReference type="CDD" id="cd07505">
    <property type="entry name" value="HAD_BPGM-like"/>
    <property type="match status" value="1"/>
</dbReference>
<dbReference type="SMR" id="A0A1T4T649"/>
<reference evidence="1 2" key="1">
    <citation type="submission" date="2017-02" db="EMBL/GenBank/DDBJ databases">
        <authorList>
            <person name="Peterson S.W."/>
        </authorList>
    </citation>
    <scope>NUCLEOTIDE SEQUENCE [LARGE SCALE GENOMIC DNA]</scope>
    <source>
        <strain evidence="1 2">DSM 45154</strain>
    </source>
</reference>
<dbReference type="STRING" id="1122192.SAMN02745673_04564"/>
<accession>A0A1T4T649</accession>
<dbReference type="PRINTS" id="PR00413">
    <property type="entry name" value="HADHALOGNASE"/>
</dbReference>
<gene>
    <name evidence="1" type="ORF">SAMN02745673_04564</name>
</gene>
<dbReference type="InterPro" id="IPR023198">
    <property type="entry name" value="PGP-like_dom2"/>
</dbReference>
<name>A0A1T4T649_9ACTN</name>
<dbReference type="PANTHER" id="PTHR18901:SF38">
    <property type="entry name" value="PSEUDOURIDINE-5'-PHOSPHATASE"/>
    <property type="match status" value="1"/>
</dbReference>
<dbReference type="NCBIfam" id="TIGR01509">
    <property type="entry name" value="HAD-SF-IA-v3"/>
    <property type="match status" value="1"/>
</dbReference>
<dbReference type="OrthoDB" id="9812856at2"/>
<protein>
    <submittedName>
        <fullName evidence="1">Haloacid dehalogenase superfamily, subfamily IA, variant 3 with third motif having DD or ED</fullName>
    </submittedName>
</protein>
<dbReference type="Gene3D" id="1.10.150.240">
    <property type="entry name" value="Putative phosphatase, domain 2"/>
    <property type="match status" value="1"/>
</dbReference>
<dbReference type="InterPro" id="IPR006439">
    <property type="entry name" value="HAD-SF_hydro_IA"/>
</dbReference>
<keyword evidence="2" id="KW-1185">Reference proteome</keyword>
<dbReference type="Gene3D" id="3.40.50.1000">
    <property type="entry name" value="HAD superfamily/HAD-like"/>
    <property type="match status" value="1"/>
</dbReference>